<evidence type="ECO:0008006" key="3">
    <source>
        <dbReference type="Google" id="ProtNLM"/>
    </source>
</evidence>
<dbReference type="InterPro" id="IPR024419">
    <property type="entry name" value="YvrJ"/>
</dbReference>
<keyword evidence="1" id="KW-0812">Transmembrane</keyword>
<feature type="transmembrane region" description="Helical" evidence="1">
    <location>
        <begin position="6"/>
        <end position="23"/>
    </location>
</feature>
<name>A0A644WK52_9ZZZZ</name>
<comment type="caution">
    <text evidence="2">The sequence shown here is derived from an EMBL/GenBank/DDBJ whole genome shotgun (WGS) entry which is preliminary data.</text>
</comment>
<proteinExistence type="predicted"/>
<protein>
    <recommendedName>
        <fullName evidence="3">YvrJ family protein</fullName>
    </recommendedName>
</protein>
<dbReference type="Pfam" id="PF12841">
    <property type="entry name" value="YvrJ"/>
    <property type="match status" value="1"/>
</dbReference>
<sequence length="52" mass="6320">MEEMANLISNFGFPIVLVIYLFTRFERLFAEVIDSIERLEDLIQEHFRQEKE</sequence>
<dbReference type="EMBL" id="VSSQ01001024">
    <property type="protein sequence ID" value="MPM04266.1"/>
    <property type="molecule type" value="Genomic_DNA"/>
</dbReference>
<evidence type="ECO:0000313" key="2">
    <source>
        <dbReference type="EMBL" id="MPM04266.1"/>
    </source>
</evidence>
<gene>
    <name evidence="2" type="ORF">SDC9_50542</name>
</gene>
<accession>A0A644WK52</accession>
<organism evidence="2">
    <name type="scientific">bioreactor metagenome</name>
    <dbReference type="NCBI Taxonomy" id="1076179"/>
    <lineage>
        <taxon>unclassified sequences</taxon>
        <taxon>metagenomes</taxon>
        <taxon>ecological metagenomes</taxon>
    </lineage>
</organism>
<reference evidence="2" key="1">
    <citation type="submission" date="2019-08" db="EMBL/GenBank/DDBJ databases">
        <authorList>
            <person name="Kucharzyk K."/>
            <person name="Murdoch R.W."/>
            <person name="Higgins S."/>
            <person name="Loffler F."/>
        </authorList>
    </citation>
    <scope>NUCLEOTIDE SEQUENCE</scope>
</reference>
<keyword evidence="1" id="KW-0472">Membrane</keyword>
<dbReference type="AlphaFoldDB" id="A0A644WK52"/>
<evidence type="ECO:0000256" key="1">
    <source>
        <dbReference type="SAM" id="Phobius"/>
    </source>
</evidence>
<keyword evidence="1" id="KW-1133">Transmembrane helix</keyword>